<evidence type="ECO:0000259" key="5">
    <source>
        <dbReference type="PROSITE" id="PS50975"/>
    </source>
</evidence>
<protein>
    <submittedName>
        <fullName evidence="6">D-alanine--D-alanine ligase</fullName>
    </submittedName>
</protein>
<dbReference type="HOGENOM" id="CLU_039268_2_1_0"/>
<dbReference type="Gene3D" id="3.30.470.20">
    <property type="entry name" value="ATP-grasp fold, B domain"/>
    <property type="match status" value="1"/>
</dbReference>
<keyword evidence="4" id="KW-0067">ATP-binding</keyword>
<dbReference type="InterPro" id="IPR013815">
    <property type="entry name" value="ATP_grasp_subdomain_1"/>
</dbReference>
<reference evidence="6" key="1">
    <citation type="journal article" date="2015" name="PeerJ">
        <title>First genomic representation of candidate bacterial phylum KSB3 points to enhanced environmental sensing as a trigger of wastewater bulking.</title>
        <authorList>
            <person name="Sekiguchi Y."/>
            <person name="Ohashi A."/>
            <person name="Parks D.H."/>
            <person name="Yamauchi T."/>
            <person name="Tyson G.W."/>
            <person name="Hugenholtz P."/>
        </authorList>
    </citation>
    <scope>NUCLEOTIDE SEQUENCE [LARGE SCALE GENOMIC DNA]</scope>
</reference>
<evidence type="ECO:0000313" key="7">
    <source>
        <dbReference type="Proteomes" id="UP000030700"/>
    </source>
</evidence>
<dbReference type="Pfam" id="PF07478">
    <property type="entry name" value="Dala_Dala_lig_C"/>
    <property type="match status" value="1"/>
</dbReference>
<dbReference type="InterPro" id="IPR011095">
    <property type="entry name" value="Dala_Dala_lig_C"/>
</dbReference>
<dbReference type="EMBL" id="DF820458">
    <property type="protein sequence ID" value="GAK52172.1"/>
    <property type="molecule type" value="Genomic_DNA"/>
</dbReference>
<dbReference type="GO" id="GO:0046872">
    <property type="term" value="F:metal ion binding"/>
    <property type="evidence" value="ECO:0007669"/>
    <property type="project" value="InterPro"/>
</dbReference>
<dbReference type="InterPro" id="IPR016185">
    <property type="entry name" value="PreATP-grasp_dom_sf"/>
</dbReference>
<dbReference type="GO" id="GO:0005524">
    <property type="term" value="F:ATP binding"/>
    <property type="evidence" value="ECO:0007669"/>
    <property type="project" value="UniProtKB-UniRule"/>
</dbReference>
<dbReference type="PANTHER" id="PTHR23132:SF23">
    <property type="entry name" value="D-ALANINE--D-ALANINE LIGASE B"/>
    <property type="match status" value="1"/>
</dbReference>
<dbReference type="STRING" id="1499966.U14_03423"/>
<keyword evidence="7" id="KW-1185">Reference proteome</keyword>
<keyword evidence="2 6" id="KW-0436">Ligase</keyword>
<dbReference type="InterPro" id="IPR011761">
    <property type="entry name" value="ATP-grasp"/>
</dbReference>
<sequence>MKVGLTYDLRDEYLAEGYGDEETAEFDRPETIEAIDAALRRFGFETDRIGHAKDLVKRLARGDRWDWVFNIAEGMYGIGREALVPALLEAYQIPCTFSDSMVLALTLHKGMTKHVIKHLGIPTPDFAIIEIEHDLANVNLAFPLFAKPVAEGTGKGITAASKLANRDELQVVCRRLLAEYRQPVLVERFLPGREYTVGLFGTGREARAFGAMEVVLNAEAENDVYSYHNKEHYEGLVEYRLVEGEAGEKAKAVALAAWRGLGCRDAGRIDVREDEHGVPNFIEVNPLAGIRPIHSDLCIICNLLGISYNQMIETIVRSALRRFDLPFPSAVA</sequence>
<evidence type="ECO:0000256" key="4">
    <source>
        <dbReference type="PROSITE-ProRule" id="PRU00409"/>
    </source>
</evidence>
<dbReference type="SUPFAM" id="SSF56059">
    <property type="entry name" value="Glutathione synthetase ATP-binding domain-like"/>
    <property type="match status" value="1"/>
</dbReference>
<evidence type="ECO:0000313" key="6">
    <source>
        <dbReference type="EMBL" id="GAK52172.1"/>
    </source>
</evidence>
<comment type="similarity">
    <text evidence="1">Belongs to the D-alanine--D-alanine ligase family.</text>
</comment>
<gene>
    <name evidence="6" type="ORF">U14_03423</name>
</gene>
<dbReference type="Proteomes" id="UP000030700">
    <property type="component" value="Unassembled WGS sequence"/>
</dbReference>
<dbReference type="GO" id="GO:0008716">
    <property type="term" value="F:D-alanine-D-alanine ligase activity"/>
    <property type="evidence" value="ECO:0007669"/>
    <property type="project" value="InterPro"/>
</dbReference>
<evidence type="ECO:0000256" key="2">
    <source>
        <dbReference type="ARBA" id="ARBA00022598"/>
    </source>
</evidence>
<organism evidence="6">
    <name type="scientific">Candidatus Moduliflexus flocculans</name>
    <dbReference type="NCBI Taxonomy" id="1499966"/>
    <lineage>
        <taxon>Bacteria</taxon>
        <taxon>Candidatus Moduliflexota</taxon>
        <taxon>Candidatus Moduliflexia</taxon>
        <taxon>Candidatus Moduliflexales</taxon>
        <taxon>Candidatus Moduliflexaceae</taxon>
    </lineage>
</organism>
<keyword evidence="4" id="KW-0547">Nucleotide-binding</keyword>
<dbReference type="PROSITE" id="PS50975">
    <property type="entry name" value="ATP_GRASP"/>
    <property type="match status" value="1"/>
</dbReference>
<dbReference type="PANTHER" id="PTHR23132">
    <property type="entry name" value="D-ALANINE--D-ALANINE LIGASE"/>
    <property type="match status" value="1"/>
</dbReference>
<dbReference type="AlphaFoldDB" id="A0A081BP56"/>
<accession>A0A081BP56</accession>
<keyword evidence="3" id="KW-0961">Cell wall biogenesis/degradation</keyword>
<evidence type="ECO:0000256" key="1">
    <source>
        <dbReference type="ARBA" id="ARBA00010871"/>
    </source>
</evidence>
<feature type="domain" description="ATP-grasp" evidence="5">
    <location>
        <begin position="113"/>
        <end position="317"/>
    </location>
</feature>
<dbReference type="SUPFAM" id="SSF52440">
    <property type="entry name" value="PreATP-grasp domain"/>
    <property type="match status" value="1"/>
</dbReference>
<dbReference type="Gene3D" id="3.30.1490.20">
    <property type="entry name" value="ATP-grasp fold, A domain"/>
    <property type="match status" value="1"/>
</dbReference>
<evidence type="ECO:0000256" key="3">
    <source>
        <dbReference type="ARBA" id="ARBA00023316"/>
    </source>
</evidence>
<dbReference type="GO" id="GO:0071555">
    <property type="term" value="P:cell wall organization"/>
    <property type="evidence" value="ECO:0007669"/>
    <property type="project" value="UniProtKB-KW"/>
</dbReference>
<name>A0A081BP56_9BACT</name>
<proteinExistence type="inferred from homology"/>